<evidence type="ECO:0000256" key="1">
    <source>
        <dbReference type="SAM" id="Phobius"/>
    </source>
</evidence>
<gene>
    <name evidence="2" type="ORF">E0F98_12270</name>
</gene>
<keyword evidence="3" id="KW-1185">Reference proteome</keyword>
<reference evidence="2 3" key="1">
    <citation type="submission" date="2019-03" db="EMBL/GenBank/DDBJ databases">
        <title>Flavobacterium TSA-D2 sp. nov., isolated from arctic soil.</title>
        <authorList>
            <person name="Chaudhary D.K."/>
        </authorList>
    </citation>
    <scope>NUCLEOTIDE SEQUENCE [LARGE SCALE GENOMIC DNA]</scope>
    <source>
        <strain evidence="2 3">TSA-D2</strain>
    </source>
</reference>
<dbReference type="AlphaFoldDB" id="A0A4R5CVB7"/>
<sequence length="520" mass="59433">MSLLKKIALLVFSLVILVVIINVGLNFWLNKKLPIIISDKNPTSYTITYSNLEINLLSKKIKASKLIIAPKTKQLENGKKLNIYSKIESIEISGFKVWDILFNDRIKANTIIITAPEIVVEKDSQNAINNSKNLGSAVVKPFQEIIMVSNIILNRGKLKIMNTTTDKPILSLNNINFRINNIIVTDDLLQNKIPFSYQNFAIKTDSIYYRLNNNYHLKASNLVASDKDFSVEKFEMIPEYSRSQFTNKLDKEKDLFTLRSESIKINNIDWGFKDDKPFFNANSVIIDQLSANIYRNKLPPDDLSKKPLYNALLRDLKFPLKIDTLAIRNSLLVYEEEINFQKGPGKLSFNKFNLKATNIQSGFQQKKLADVAIDINCKFMNHSPLKLHWTFNVLDQKDHFTIHGNVSNLKTSDLTTFTKPYLNATTQGIIDELKFTIKGNDFNSYEDASLKYHGLKVTLYRKGAPEKKNKLKSALANLIVKNDTSGQTINTTATVERDQEKSFYNFLWINIAAILKQIII</sequence>
<organism evidence="2 3">
    <name type="scientific">Flavobacterium hiemivividum</name>
    <dbReference type="NCBI Taxonomy" id="2541734"/>
    <lineage>
        <taxon>Bacteria</taxon>
        <taxon>Pseudomonadati</taxon>
        <taxon>Bacteroidota</taxon>
        <taxon>Flavobacteriia</taxon>
        <taxon>Flavobacteriales</taxon>
        <taxon>Flavobacteriaceae</taxon>
        <taxon>Flavobacterium</taxon>
    </lineage>
</organism>
<accession>A0A4R5CVB7</accession>
<proteinExistence type="predicted"/>
<keyword evidence="1" id="KW-0812">Transmembrane</keyword>
<protein>
    <recommendedName>
        <fullName evidence="4">DUF748 domain-containing protein</fullName>
    </recommendedName>
</protein>
<evidence type="ECO:0000313" key="2">
    <source>
        <dbReference type="EMBL" id="TDE02951.1"/>
    </source>
</evidence>
<dbReference type="EMBL" id="SMFO01000009">
    <property type="protein sequence ID" value="TDE02951.1"/>
    <property type="molecule type" value="Genomic_DNA"/>
</dbReference>
<dbReference type="RefSeq" id="WP_132111886.1">
    <property type="nucleotide sequence ID" value="NZ_SMFO01000009.1"/>
</dbReference>
<comment type="caution">
    <text evidence="2">The sequence shown here is derived from an EMBL/GenBank/DDBJ whole genome shotgun (WGS) entry which is preliminary data.</text>
</comment>
<evidence type="ECO:0000313" key="3">
    <source>
        <dbReference type="Proteomes" id="UP000294597"/>
    </source>
</evidence>
<keyword evidence="1" id="KW-1133">Transmembrane helix</keyword>
<name>A0A4R5CVB7_9FLAO</name>
<evidence type="ECO:0008006" key="4">
    <source>
        <dbReference type="Google" id="ProtNLM"/>
    </source>
</evidence>
<keyword evidence="1" id="KW-0472">Membrane</keyword>
<dbReference type="Proteomes" id="UP000294597">
    <property type="component" value="Unassembled WGS sequence"/>
</dbReference>
<feature type="transmembrane region" description="Helical" evidence="1">
    <location>
        <begin position="7"/>
        <end position="29"/>
    </location>
</feature>